<feature type="transmembrane region" description="Helical" evidence="1">
    <location>
        <begin position="6"/>
        <end position="25"/>
    </location>
</feature>
<feature type="transmembrane region" description="Helical" evidence="1">
    <location>
        <begin position="74"/>
        <end position="93"/>
    </location>
</feature>
<dbReference type="GO" id="GO:0016020">
    <property type="term" value="C:membrane"/>
    <property type="evidence" value="ECO:0007669"/>
    <property type="project" value="InterPro"/>
</dbReference>
<dbReference type="OMA" id="QFARSWR"/>
<sequence>MVFGIIYLALAILQILLLMRIVLDVTESFARHWRPKGIALIVASAIVSITDPPLRWLRRKIKPLDLGGIRLDLSFLVLFIVVIILKIVVANLGHTTGI</sequence>
<dbReference type="InterPro" id="IPR003425">
    <property type="entry name" value="CCB3/YggT"/>
</dbReference>
<reference evidence="2 4" key="1">
    <citation type="journal article" date="2017" name="Elife">
        <title>Extensive horizontal gene transfer in cheese-associated bacteria.</title>
        <authorList>
            <person name="Bonham K.S."/>
            <person name="Wolfe B.E."/>
            <person name="Dutton R.J."/>
        </authorList>
    </citation>
    <scope>NUCLEOTIDE SEQUENCE [LARGE SCALE GENOMIC DNA]</scope>
    <source>
        <strain evidence="2 4">JB182</strain>
    </source>
</reference>
<dbReference type="EMBL" id="SPDS01000001">
    <property type="protein sequence ID" value="TFH56810.1"/>
    <property type="molecule type" value="Genomic_DNA"/>
</dbReference>
<dbReference type="Proteomes" id="UP000297638">
    <property type="component" value="Unassembled WGS sequence"/>
</dbReference>
<comment type="caution">
    <text evidence="2">The sequence shown here is derived from an EMBL/GenBank/DDBJ whole genome shotgun (WGS) entry which is preliminary data.</text>
</comment>
<protein>
    <submittedName>
        <fullName evidence="2">YggT family protein</fullName>
    </submittedName>
</protein>
<gene>
    <name evidence="2" type="ORF">CIK84_02950</name>
    <name evidence="3" type="ORF">EXY26_07230</name>
</gene>
<keyword evidence="1" id="KW-0812">Transmembrane</keyword>
<evidence type="ECO:0000313" key="4">
    <source>
        <dbReference type="Proteomes" id="UP000235739"/>
    </source>
</evidence>
<keyword evidence="1" id="KW-1133">Transmembrane helix</keyword>
<dbReference type="Proteomes" id="UP000235739">
    <property type="component" value="Unassembled WGS sequence"/>
</dbReference>
<keyword evidence="1" id="KW-0472">Membrane</keyword>
<dbReference type="EMBL" id="PNQX01000001">
    <property type="protein sequence ID" value="PMQ20581.1"/>
    <property type="molecule type" value="Genomic_DNA"/>
</dbReference>
<evidence type="ECO:0000313" key="2">
    <source>
        <dbReference type="EMBL" id="PMQ20581.1"/>
    </source>
</evidence>
<name>A0A2N7S350_9MICC</name>
<dbReference type="RefSeq" id="WP_013349411.1">
    <property type="nucleotide sequence ID" value="NZ_JABUYH010000015.1"/>
</dbReference>
<evidence type="ECO:0000313" key="5">
    <source>
        <dbReference type="Proteomes" id="UP000297638"/>
    </source>
</evidence>
<dbReference type="AlphaFoldDB" id="A0A2N7S350"/>
<proteinExistence type="predicted"/>
<dbReference type="Pfam" id="PF02325">
    <property type="entry name" value="CCB3_YggT"/>
    <property type="match status" value="1"/>
</dbReference>
<evidence type="ECO:0000256" key="1">
    <source>
        <dbReference type="SAM" id="Phobius"/>
    </source>
</evidence>
<organism evidence="2 4">
    <name type="scientific">Glutamicibacter arilaitensis</name>
    <dbReference type="NCBI Taxonomy" id="256701"/>
    <lineage>
        <taxon>Bacteria</taxon>
        <taxon>Bacillati</taxon>
        <taxon>Actinomycetota</taxon>
        <taxon>Actinomycetes</taxon>
        <taxon>Micrococcales</taxon>
        <taxon>Micrococcaceae</taxon>
        <taxon>Glutamicibacter</taxon>
    </lineage>
</organism>
<reference evidence="3 5" key="2">
    <citation type="submission" date="2019-03" db="EMBL/GenBank/DDBJ databases">
        <title>Glutamicibacter sp. LJH19 genome.</title>
        <authorList>
            <person name="Sinai Borker S."/>
            <person name="Kumar R."/>
        </authorList>
    </citation>
    <scope>NUCLEOTIDE SEQUENCE [LARGE SCALE GENOMIC DNA]</scope>
    <source>
        <strain evidence="3 5">LJH19</strain>
    </source>
</reference>
<dbReference type="GeneID" id="303185661"/>
<evidence type="ECO:0000313" key="3">
    <source>
        <dbReference type="EMBL" id="TFH56810.1"/>
    </source>
</evidence>
<feature type="transmembrane region" description="Helical" evidence="1">
    <location>
        <begin position="37"/>
        <end position="54"/>
    </location>
</feature>
<accession>A0A2N7S350</accession>